<evidence type="ECO:0000313" key="8">
    <source>
        <dbReference type="EMBL" id="THF80588.1"/>
    </source>
</evidence>
<dbReference type="PANTHER" id="PTHR30012">
    <property type="entry name" value="GENERAL SECRETION PATHWAY PROTEIN"/>
    <property type="match status" value="1"/>
</dbReference>
<evidence type="ECO:0000313" key="9">
    <source>
        <dbReference type="Proteomes" id="UP000310334"/>
    </source>
</evidence>
<comment type="subcellular location">
    <subcellularLocation>
        <location evidence="1">Cell membrane</location>
        <topology evidence="1">Multi-pass membrane protein</topology>
    </subcellularLocation>
</comment>
<dbReference type="Proteomes" id="UP000310334">
    <property type="component" value="Unassembled WGS sequence"/>
</dbReference>
<keyword evidence="6" id="KW-0472">Membrane</keyword>
<dbReference type="NCBIfam" id="NF041012">
    <property type="entry name" value="T4P_ComGB"/>
    <property type="match status" value="1"/>
</dbReference>
<evidence type="ECO:0000256" key="4">
    <source>
        <dbReference type="ARBA" id="ARBA00022692"/>
    </source>
</evidence>
<evidence type="ECO:0000256" key="2">
    <source>
        <dbReference type="ARBA" id="ARBA00005745"/>
    </source>
</evidence>
<dbReference type="GO" id="GO:0005886">
    <property type="term" value="C:plasma membrane"/>
    <property type="evidence" value="ECO:0007669"/>
    <property type="project" value="UniProtKB-SubCell"/>
</dbReference>
<evidence type="ECO:0000259" key="7">
    <source>
        <dbReference type="Pfam" id="PF00482"/>
    </source>
</evidence>
<organism evidence="8 9">
    <name type="scientific">Metabacillus sediminilitoris</name>
    <dbReference type="NCBI Taxonomy" id="2567941"/>
    <lineage>
        <taxon>Bacteria</taxon>
        <taxon>Bacillati</taxon>
        <taxon>Bacillota</taxon>
        <taxon>Bacilli</taxon>
        <taxon>Bacillales</taxon>
        <taxon>Bacillaceae</taxon>
        <taxon>Metabacillus</taxon>
    </lineage>
</organism>
<feature type="domain" description="Type II secretion system protein GspF" evidence="7">
    <location>
        <begin position="31"/>
        <end position="150"/>
    </location>
</feature>
<comment type="similarity">
    <text evidence="2">Belongs to the GSP F family.</text>
</comment>
<evidence type="ECO:0000256" key="3">
    <source>
        <dbReference type="ARBA" id="ARBA00022475"/>
    </source>
</evidence>
<keyword evidence="4" id="KW-0812">Transmembrane</keyword>
<dbReference type="InterPro" id="IPR003004">
    <property type="entry name" value="GspF/PilC"/>
</dbReference>
<dbReference type="PRINTS" id="PR00812">
    <property type="entry name" value="BCTERIALGSPF"/>
</dbReference>
<feature type="domain" description="Type II secretion system protein GspF" evidence="7">
    <location>
        <begin position="229"/>
        <end position="351"/>
    </location>
</feature>
<dbReference type="InterPro" id="IPR047692">
    <property type="entry name" value="T4P_ComGB"/>
</dbReference>
<name>A0A4S4BZ68_9BACI</name>
<keyword evidence="9" id="KW-1185">Reference proteome</keyword>
<dbReference type="EMBL" id="SSNT01000006">
    <property type="protein sequence ID" value="THF80588.1"/>
    <property type="molecule type" value="Genomic_DNA"/>
</dbReference>
<dbReference type="Gene3D" id="1.20.81.30">
    <property type="entry name" value="Type II secretion system (T2SS), domain F"/>
    <property type="match status" value="2"/>
</dbReference>
<dbReference type="Pfam" id="PF00482">
    <property type="entry name" value="T2SSF"/>
    <property type="match status" value="2"/>
</dbReference>
<evidence type="ECO:0000256" key="6">
    <source>
        <dbReference type="ARBA" id="ARBA00023136"/>
    </source>
</evidence>
<gene>
    <name evidence="8" type="ORF">E6W99_09320</name>
</gene>
<dbReference type="PANTHER" id="PTHR30012:SF0">
    <property type="entry name" value="TYPE II SECRETION SYSTEM PROTEIN F-RELATED"/>
    <property type="match status" value="1"/>
</dbReference>
<evidence type="ECO:0000256" key="5">
    <source>
        <dbReference type="ARBA" id="ARBA00022989"/>
    </source>
</evidence>
<proteinExistence type="inferred from homology"/>
<dbReference type="AlphaFoldDB" id="A0A4S4BZ68"/>
<comment type="caution">
    <text evidence="8">The sequence shown here is derived from an EMBL/GenBank/DDBJ whole genome shotgun (WGS) entry which is preliminary data.</text>
</comment>
<accession>A0A4S4BZ68</accession>
<dbReference type="InterPro" id="IPR042094">
    <property type="entry name" value="T2SS_GspF_sf"/>
</dbReference>
<sequence>MATYIPMHITDGCTVMKTRKKWSLKDQASILKRLSSLLEKGYTLNEALNFLRVNESGTKKEDLMQCMGMLSAGHSFRHALSNLHFHHDVLSYLYFAEQHGDMEFALRESSEILNKKMTHLEKLTKILRYPIFLIITVMIILSVVQSVITPQFQQLYNSMNIEASFFSLFLLFAFAALKWLGIGCIGIGAVMIFYYISVFKHKPIEKQMALLVKIPIISKIFIMFHSYFFALQLSNLLRGGLSTFESLKVFESQNIIPFYQIEAIHLIEKLKTGLHLHQIIDDRGFYETELSLVILHGQANGQLARELYMYSQLVIEKLESKIIKAMTIIQPTIYVCVGIIVLFVYLSMLMPMYKMMENI</sequence>
<keyword evidence="3" id="KW-1003">Cell membrane</keyword>
<dbReference type="InterPro" id="IPR018076">
    <property type="entry name" value="T2SS_GspF_dom"/>
</dbReference>
<protein>
    <submittedName>
        <fullName evidence="8">Type II secretion system F family protein</fullName>
    </submittedName>
</protein>
<keyword evidence="5" id="KW-1133">Transmembrane helix</keyword>
<evidence type="ECO:0000256" key="1">
    <source>
        <dbReference type="ARBA" id="ARBA00004651"/>
    </source>
</evidence>
<reference evidence="8 9" key="1">
    <citation type="submission" date="2019-04" db="EMBL/GenBank/DDBJ databases">
        <title>Bacillus sediminilitoris sp. nov., isolated from a tidal flat sediment on the East China Sea.</title>
        <authorList>
            <person name="Wei Y."/>
            <person name="Mao H."/>
            <person name="Fang J."/>
        </authorList>
    </citation>
    <scope>NUCLEOTIDE SEQUENCE [LARGE SCALE GENOMIC DNA]</scope>
    <source>
        <strain evidence="8 9">DSL-17</strain>
    </source>
</reference>